<protein>
    <submittedName>
        <fullName evidence="1">Uncharacterized protein</fullName>
    </submittedName>
</protein>
<keyword evidence="2" id="KW-1185">Reference proteome</keyword>
<dbReference type="Proteomes" id="UP001241377">
    <property type="component" value="Unassembled WGS sequence"/>
</dbReference>
<accession>A0ACC2VE56</accession>
<organism evidence="1 2">
    <name type="scientific">Naganishia cerealis</name>
    <dbReference type="NCBI Taxonomy" id="610337"/>
    <lineage>
        <taxon>Eukaryota</taxon>
        <taxon>Fungi</taxon>
        <taxon>Dikarya</taxon>
        <taxon>Basidiomycota</taxon>
        <taxon>Agaricomycotina</taxon>
        <taxon>Tremellomycetes</taxon>
        <taxon>Filobasidiales</taxon>
        <taxon>Filobasidiaceae</taxon>
        <taxon>Naganishia</taxon>
    </lineage>
</organism>
<gene>
    <name evidence="1" type="ORF">QFC19_006824</name>
</gene>
<reference evidence="1" key="1">
    <citation type="submission" date="2023-04" db="EMBL/GenBank/DDBJ databases">
        <title>Draft Genome sequencing of Naganishia species isolated from polar environments using Oxford Nanopore Technology.</title>
        <authorList>
            <person name="Leo P."/>
            <person name="Venkateswaran K."/>
        </authorList>
    </citation>
    <scope>NUCLEOTIDE SEQUENCE</scope>
    <source>
        <strain evidence="1">MNA-CCFEE 5261</strain>
    </source>
</reference>
<sequence>MSLKLSTDTLFLPVVKDMASLHKLLAYKPNTIYPGHGPLIEGQTSSIAKIEEYINHRNEREQQILSVLQEKTKAPSSSATAVTTREIVEVLYAGLGVGVFIAATKPVVAHLKKLEDDGKVVRDPDGKWRLL</sequence>
<dbReference type="EMBL" id="JASBWR010000087">
    <property type="protein sequence ID" value="KAJ9097356.1"/>
    <property type="molecule type" value="Genomic_DNA"/>
</dbReference>
<name>A0ACC2VE56_9TREE</name>
<evidence type="ECO:0000313" key="2">
    <source>
        <dbReference type="Proteomes" id="UP001241377"/>
    </source>
</evidence>
<proteinExistence type="predicted"/>
<comment type="caution">
    <text evidence="1">The sequence shown here is derived from an EMBL/GenBank/DDBJ whole genome shotgun (WGS) entry which is preliminary data.</text>
</comment>
<evidence type="ECO:0000313" key="1">
    <source>
        <dbReference type="EMBL" id="KAJ9097356.1"/>
    </source>
</evidence>